<dbReference type="PANTHER" id="PTHR11051">
    <property type="entry name" value="GLYCOSYL HYDROLASE-RELATED"/>
    <property type="match status" value="1"/>
</dbReference>
<evidence type="ECO:0000313" key="2">
    <source>
        <dbReference type="EMBL" id="MCV7022456.1"/>
    </source>
</evidence>
<reference evidence="2" key="2">
    <citation type="journal article" date="2022" name="BMC Genomics">
        <title>Comparative genome analysis of mycobacteria focusing on tRNA and non-coding RNA.</title>
        <authorList>
            <person name="Behra P.R.K."/>
            <person name="Pettersson B.M.F."/>
            <person name="Ramesh M."/>
            <person name="Das S."/>
            <person name="Dasgupta S."/>
            <person name="Kirsebom L.A."/>
        </authorList>
    </citation>
    <scope>NUCLEOTIDE SEQUENCE</scope>
    <source>
        <strain evidence="2">DSM 44203</strain>
    </source>
</reference>
<feature type="compositionally biased region" description="Basic residues" evidence="1">
    <location>
        <begin position="159"/>
        <end position="183"/>
    </location>
</feature>
<dbReference type="EMBL" id="JACKTI010000019">
    <property type="protein sequence ID" value="MCV7022456.1"/>
    <property type="molecule type" value="Genomic_DNA"/>
</dbReference>
<comment type="caution">
    <text evidence="2">The sequence shown here is derived from an EMBL/GenBank/DDBJ whole genome shotgun (WGS) entry which is preliminary data.</text>
</comment>
<dbReference type="Proteomes" id="UP001207528">
    <property type="component" value="Unassembled WGS sequence"/>
</dbReference>
<dbReference type="PANTHER" id="PTHR11051:SF8">
    <property type="entry name" value="PROTEIN-GLUCOSYLGALACTOSYLHYDROXYLYSINE GLUCOSIDASE"/>
    <property type="match status" value="1"/>
</dbReference>
<evidence type="ECO:0000313" key="3">
    <source>
        <dbReference type="Proteomes" id="UP001207528"/>
    </source>
</evidence>
<protein>
    <submittedName>
        <fullName evidence="2">Uncharacterized protein</fullName>
    </submittedName>
</protein>
<name>A0AAW5SG36_MYCNV</name>
<reference evidence="2" key="1">
    <citation type="submission" date="2020-07" db="EMBL/GenBank/DDBJ databases">
        <authorList>
            <person name="Pettersson B.M.F."/>
            <person name="Behra P.R.K."/>
            <person name="Ramesh M."/>
            <person name="Das S."/>
            <person name="Dasgupta S."/>
            <person name="Kirsebom L.A."/>
        </authorList>
    </citation>
    <scope>NUCLEOTIDE SEQUENCE</scope>
    <source>
        <strain evidence="2">DSM 44203</strain>
    </source>
</reference>
<evidence type="ECO:0000256" key="1">
    <source>
        <dbReference type="SAM" id="MobiDB-lite"/>
    </source>
</evidence>
<feature type="region of interest" description="Disordered" evidence="1">
    <location>
        <begin position="42"/>
        <end position="63"/>
    </location>
</feature>
<sequence>MRSGIHALATSTDDSVWENRWRPCGPRSQCTTEGTSAITHRCNPRWRPSGLESTRARHSSSSRRVRTNGIIRCRFGDLLKSDVDDIQGGTTSEGVHLAAMAGRVDLMQRCFTGLELSGNRLVLSPQWPESLGALGFRQRPALGPMGVDARFTCGDRVRRAPPSRRRERRPRHRTSCRRHGRRR</sequence>
<feature type="region of interest" description="Disordered" evidence="1">
    <location>
        <begin position="158"/>
        <end position="183"/>
    </location>
</feature>
<dbReference type="SUPFAM" id="SSF48208">
    <property type="entry name" value="Six-hairpin glycosidases"/>
    <property type="match status" value="1"/>
</dbReference>
<accession>A0AAW5SG36</accession>
<dbReference type="InterPro" id="IPR008928">
    <property type="entry name" value="6-hairpin_glycosidase_sf"/>
</dbReference>
<dbReference type="GO" id="GO:0004553">
    <property type="term" value="F:hydrolase activity, hydrolyzing O-glycosyl compounds"/>
    <property type="evidence" value="ECO:0007669"/>
    <property type="project" value="TreeGrafter"/>
</dbReference>
<proteinExistence type="predicted"/>
<gene>
    <name evidence="2" type="ORF">H7I77_03700</name>
</gene>
<dbReference type="AlphaFoldDB" id="A0AAW5SG36"/>
<dbReference type="GO" id="GO:0005975">
    <property type="term" value="P:carbohydrate metabolic process"/>
    <property type="evidence" value="ECO:0007669"/>
    <property type="project" value="InterPro"/>
</dbReference>
<organism evidence="2 3">
    <name type="scientific">Mycolicibacterium novocastrense</name>
    <name type="common">Mycobacterium novocastrense</name>
    <dbReference type="NCBI Taxonomy" id="59813"/>
    <lineage>
        <taxon>Bacteria</taxon>
        <taxon>Bacillati</taxon>
        <taxon>Actinomycetota</taxon>
        <taxon>Actinomycetes</taxon>
        <taxon>Mycobacteriales</taxon>
        <taxon>Mycobacteriaceae</taxon>
        <taxon>Mycolicibacterium</taxon>
    </lineage>
</organism>